<gene>
    <name evidence="1" type="ORF">AMD01_09505</name>
</gene>
<dbReference type="InterPro" id="IPR025075">
    <property type="entry name" value="DUF3916"/>
</dbReference>
<organism evidence="1 2">
    <name type="scientific">Priestia koreensis</name>
    <dbReference type="NCBI Taxonomy" id="284581"/>
    <lineage>
        <taxon>Bacteria</taxon>
        <taxon>Bacillati</taxon>
        <taxon>Bacillota</taxon>
        <taxon>Bacilli</taxon>
        <taxon>Bacillales</taxon>
        <taxon>Bacillaceae</taxon>
        <taxon>Priestia</taxon>
    </lineage>
</organism>
<evidence type="ECO:0000313" key="1">
    <source>
        <dbReference type="EMBL" id="KOO46101.1"/>
    </source>
</evidence>
<reference evidence="2" key="1">
    <citation type="submission" date="2015-08" db="EMBL/GenBank/DDBJ databases">
        <title>Fjat-14210 dsm16467.</title>
        <authorList>
            <person name="Liu B."/>
            <person name="Wang J."/>
            <person name="Zhu Y."/>
            <person name="Liu G."/>
            <person name="Chen Q."/>
            <person name="Chen Z."/>
            <person name="Lan J."/>
            <person name="Che J."/>
            <person name="Ge C."/>
            <person name="Shi H."/>
            <person name="Pan Z."/>
            <person name="Liu X."/>
        </authorList>
    </citation>
    <scope>NUCLEOTIDE SEQUENCE [LARGE SCALE GENOMIC DNA]</scope>
    <source>
        <strain evidence="2">DSM 16467</strain>
    </source>
</reference>
<dbReference type="RefSeq" id="WP_053401166.1">
    <property type="nucleotide sequence ID" value="NZ_LILC01000013.1"/>
</dbReference>
<dbReference type="EMBL" id="LILC01000013">
    <property type="protein sequence ID" value="KOO46101.1"/>
    <property type="molecule type" value="Genomic_DNA"/>
</dbReference>
<accession>A0A0M0L4W1</accession>
<dbReference type="Pfam" id="PF13079">
    <property type="entry name" value="DUF3916"/>
    <property type="match status" value="1"/>
</dbReference>
<name>A0A0M0L4W1_9BACI</name>
<keyword evidence="2" id="KW-1185">Reference proteome</keyword>
<proteinExistence type="predicted"/>
<dbReference type="STRING" id="284581.AMD01_09505"/>
<comment type="caution">
    <text evidence="1">The sequence shown here is derived from an EMBL/GenBank/DDBJ whole genome shotgun (WGS) entry which is preliminary data.</text>
</comment>
<dbReference type="PATRIC" id="fig|284581.3.peg.1970"/>
<dbReference type="AlphaFoldDB" id="A0A0M0L4W1"/>
<dbReference type="Proteomes" id="UP000037558">
    <property type="component" value="Unassembled WGS sequence"/>
</dbReference>
<dbReference type="OrthoDB" id="2426896at2"/>
<evidence type="ECO:0000313" key="2">
    <source>
        <dbReference type="Proteomes" id="UP000037558"/>
    </source>
</evidence>
<protein>
    <submittedName>
        <fullName evidence="1">Group-specific protein</fullName>
    </submittedName>
</protein>
<sequence length="166" mass="19354">MREKKMRGINRKTTRLLERIKAYTEVFPTDFYHGYWHLHLPVSQGFIDSPKTPQKAKRACIQGLVDQAEHLVGLKPSDDYRVVALITSPELWGSQIIVFKGQDYFTRFFDRNSDDQKWVPLPKSRNLQTEKNLLIPSHFNVSGVTEMIIDEDGTEENEIWFVGELE</sequence>